<dbReference type="InterPro" id="IPR002931">
    <property type="entry name" value="Transglutaminase-like"/>
</dbReference>
<reference evidence="2 3" key="1">
    <citation type="journal article" date="2016" name="Nat. Commun.">
        <title>Thousands of microbial genomes shed light on interconnected biogeochemical processes in an aquifer system.</title>
        <authorList>
            <person name="Anantharaman K."/>
            <person name="Brown C.T."/>
            <person name="Hug L.A."/>
            <person name="Sharon I."/>
            <person name="Castelle C.J."/>
            <person name="Probst A.J."/>
            <person name="Thomas B.C."/>
            <person name="Singh A."/>
            <person name="Wilkins M.J."/>
            <person name="Karaoz U."/>
            <person name="Brodie E.L."/>
            <person name="Williams K.H."/>
            <person name="Hubbard S.S."/>
            <person name="Banfield J.F."/>
        </authorList>
    </citation>
    <scope>NUCLEOTIDE SEQUENCE [LARGE SCALE GENOMIC DNA]</scope>
</reference>
<feature type="domain" description="Transglutaminase-like" evidence="1">
    <location>
        <begin position="57"/>
        <end position="146"/>
    </location>
</feature>
<proteinExistence type="predicted"/>
<dbReference type="InterPro" id="IPR038765">
    <property type="entry name" value="Papain-like_cys_pep_sf"/>
</dbReference>
<comment type="caution">
    <text evidence="2">The sequence shown here is derived from an EMBL/GenBank/DDBJ whole genome shotgun (WGS) entry which is preliminary data.</text>
</comment>
<dbReference type="SUPFAM" id="SSF54001">
    <property type="entry name" value="Cysteine proteinases"/>
    <property type="match status" value="1"/>
</dbReference>
<dbReference type="Pfam" id="PF01841">
    <property type="entry name" value="Transglut_core"/>
    <property type="match status" value="1"/>
</dbReference>
<evidence type="ECO:0000313" key="2">
    <source>
        <dbReference type="EMBL" id="OGL45272.1"/>
    </source>
</evidence>
<gene>
    <name evidence="2" type="ORF">A2161_10635</name>
</gene>
<dbReference type="Proteomes" id="UP000179266">
    <property type="component" value="Unassembled WGS sequence"/>
</dbReference>
<evidence type="ECO:0000259" key="1">
    <source>
        <dbReference type="Pfam" id="PF01841"/>
    </source>
</evidence>
<sequence length="202" mass="24225">MNITQKILFAVNKIILKFIKVNDPWEMFQSKIPLRVFGPGAIHDFSWYFKGISNVKVDKMEDIVEWLSGCTYEDDYHIFREIDNWQHPSLFEKIRKGDCEDHALWAWRKLIELGIESYFVCGYLKNEDIIDYSKRHAWVQFNLRGTEYLMETTEKDKKKAISFLNQAKEKYIPEFAVNPNFQKYIYMGFLKAQQDRIKVKKK</sequence>
<evidence type="ECO:0000313" key="3">
    <source>
        <dbReference type="Proteomes" id="UP000179266"/>
    </source>
</evidence>
<organism evidence="2 3">
    <name type="scientific">Candidatus Schekmanbacteria bacterium RBG_13_48_7</name>
    <dbReference type="NCBI Taxonomy" id="1817878"/>
    <lineage>
        <taxon>Bacteria</taxon>
        <taxon>Candidatus Schekmaniibacteriota</taxon>
    </lineage>
</organism>
<dbReference type="Gene3D" id="3.10.620.30">
    <property type="match status" value="1"/>
</dbReference>
<dbReference type="EMBL" id="MGDD01000186">
    <property type="protein sequence ID" value="OGL45272.1"/>
    <property type="molecule type" value="Genomic_DNA"/>
</dbReference>
<name>A0A1F7RUQ8_9BACT</name>
<dbReference type="AlphaFoldDB" id="A0A1F7RUQ8"/>
<accession>A0A1F7RUQ8</accession>
<protein>
    <recommendedName>
        <fullName evidence="1">Transglutaminase-like domain-containing protein</fullName>
    </recommendedName>
</protein>